<dbReference type="PANTHER" id="PTHR44085:SF2">
    <property type="entry name" value="SEPIAPTERIN REDUCTASE"/>
    <property type="match status" value="1"/>
</dbReference>
<dbReference type="Pfam" id="PF00106">
    <property type="entry name" value="adh_short"/>
    <property type="match status" value="1"/>
</dbReference>
<comment type="subcellular location">
    <subcellularLocation>
        <location evidence="1">Cytoplasm</location>
    </subcellularLocation>
</comment>
<keyword evidence="3" id="KW-0521">NADP</keyword>
<evidence type="ECO:0000256" key="3">
    <source>
        <dbReference type="ARBA" id="ARBA00022857"/>
    </source>
</evidence>
<evidence type="ECO:0000313" key="5">
    <source>
        <dbReference type="EMBL" id="MBB6102710.1"/>
    </source>
</evidence>
<dbReference type="RefSeq" id="WP_183724256.1">
    <property type="nucleotide sequence ID" value="NZ_JACHBW010000006.1"/>
</dbReference>
<dbReference type="Gene3D" id="3.40.50.720">
    <property type="entry name" value="NAD(P)-binding Rossmann-like Domain"/>
    <property type="match status" value="1"/>
</dbReference>
<dbReference type="GO" id="GO:0004757">
    <property type="term" value="F:sepiapterin reductase (NADP+) activity"/>
    <property type="evidence" value="ECO:0007669"/>
    <property type="project" value="TreeGrafter"/>
</dbReference>
<dbReference type="AlphaFoldDB" id="A0A7W9TYK3"/>
<evidence type="ECO:0000313" key="6">
    <source>
        <dbReference type="Proteomes" id="UP000571554"/>
    </source>
</evidence>
<dbReference type="Proteomes" id="UP000571554">
    <property type="component" value="Unassembled WGS sequence"/>
</dbReference>
<keyword evidence="2" id="KW-0963">Cytoplasm</keyword>
<evidence type="ECO:0000256" key="2">
    <source>
        <dbReference type="ARBA" id="ARBA00022490"/>
    </source>
</evidence>
<evidence type="ECO:0000256" key="1">
    <source>
        <dbReference type="ARBA" id="ARBA00004496"/>
    </source>
</evidence>
<dbReference type="EMBL" id="JACHBW010000006">
    <property type="protein sequence ID" value="MBB6102710.1"/>
    <property type="molecule type" value="Genomic_DNA"/>
</dbReference>
<proteinExistence type="predicted"/>
<evidence type="ECO:0000256" key="4">
    <source>
        <dbReference type="ARBA" id="ARBA00023002"/>
    </source>
</evidence>
<dbReference type="GO" id="GO:0005737">
    <property type="term" value="C:cytoplasm"/>
    <property type="evidence" value="ECO:0007669"/>
    <property type="project" value="UniProtKB-SubCell"/>
</dbReference>
<dbReference type="NCBIfam" id="NF005436">
    <property type="entry name" value="PRK07023.1"/>
    <property type="match status" value="1"/>
</dbReference>
<dbReference type="PRINTS" id="PR00081">
    <property type="entry name" value="GDHRDH"/>
</dbReference>
<comment type="caution">
    <text evidence="5">The sequence shown here is derived from an EMBL/GenBank/DDBJ whole genome shotgun (WGS) entry which is preliminary data.</text>
</comment>
<keyword evidence="6" id="KW-1185">Reference proteome</keyword>
<dbReference type="GO" id="GO:0006729">
    <property type="term" value="P:tetrahydrobiopterin biosynthetic process"/>
    <property type="evidence" value="ECO:0007669"/>
    <property type="project" value="TreeGrafter"/>
</dbReference>
<reference evidence="5 6" key="1">
    <citation type="submission" date="2020-08" db="EMBL/GenBank/DDBJ databases">
        <title>Above-ground endophytic microbial communities from plants in different locations in the United States.</title>
        <authorList>
            <person name="Frank C."/>
        </authorList>
    </citation>
    <scope>NUCLEOTIDE SEQUENCE [LARGE SCALE GENOMIC DNA]</scope>
    <source>
        <strain evidence="5 6">WP4_2_2</strain>
    </source>
</reference>
<dbReference type="InterPro" id="IPR051721">
    <property type="entry name" value="Biopterin_syn/organic_redct"/>
</dbReference>
<sequence>MTQTSIPPSSIRAVVTGHSRGLGAALAELLFERQIDVLGVGRSGHPSLAKDERLAAAPRFVEASLDLADPEAVESWLASGALQRFAQGAQCVLLFNNAGMVDPIAPLGAQGAIAIARAVTLNVAAPLMLANALAAVQAEERRIVHISSGAARSAYAGWSVYCATKAALDHHARAVALDAPAGVSISSVAPGVVDTGMQATIRATAVEHFPLRGRFEELKQTGKLATPEDSARQLIDYALSDAFGTSPTTDVRELAQS</sequence>
<organism evidence="5 6">
    <name type="scientific">Paraburkholderia bannensis</name>
    <dbReference type="NCBI Taxonomy" id="765414"/>
    <lineage>
        <taxon>Bacteria</taxon>
        <taxon>Pseudomonadati</taxon>
        <taxon>Pseudomonadota</taxon>
        <taxon>Betaproteobacteria</taxon>
        <taxon>Burkholderiales</taxon>
        <taxon>Burkholderiaceae</taxon>
        <taxon>Paraburkholderia</taxon>
    </lineage>
</organism>
<dbReference type="InterPro" id="IPR002347">
    <property type="entry name" value="SDR_fam"/>
</dbReference>
<dbReference type="InterPro" id="IPR036291">
    <property type="entry name" value="NAD(P)-bd_dom_sf"/>
</dbReference>
<dbReference type="SUPFAM" id="SSF51735">
    <property type="entry name" value="NAD(P)-binding Rossmann-fold domains"/>
    <property type="match status" value="1"/>
</dbReference>
<accession>A0A7W9TYK3</accession>
<keyword evidence="4" id="KW-0560">Oxidoreductase</keyword>
<dbReference type="PANTHER" id="PTHR44085">
    <property type="entry name" value="SEPIAPTERIN REDUCTASE"/>
    <property type="match status" value="1"/>
</dbReference>
<protein>
    <submittedName>
        <fullName evidence="5">NAD(P)-dependent dehydrogenase (Short-subunit alcohol dehydrogenase family)</fullName>
    </submittedName>
</protein>
<name>A0A7W9TYK3_9BURK</name>
<gene>
    <name evidence="5" type="ORF">F4827_002562</name>
</gene>